<evidence type="ECO:0000256" key="7">
    <source>
        <dbReference type="ARBA" id="ARBA00022840"/>
    </source>
</evidence>
<dbReference type="InterPro" id="IPR003439">
    <property type="entry name" value="ABC_transporter-like_ATP-bd"/>
</dbReference>
<dbReference type="EMBL" id="QQZY01000001">
    <property type="protein sequence ID" value="RDI75813.1"/>
    <property type="molecule type" value="Genomic_DNA"/>
</dbReference>
<name>A0A7M2Z283_9ACTN</name>
<evidence type="ECO:0000256" key="8">
    <source>
        <dbReference type="ARBA" id="ARBA00022967"/>
    </source>
</evidence>
<dbReference type="InterPro" id="IPR017871">
    <property type="entry name" value="ABC_transporter-like_CS"/>
</dbReference>
<dbReference type="PROSITE" id="PS50893">
    <property type="entry name" value="ABC_TRANSPORTER_2"/>
    <property type="match status" value="2"/>
</dbReference>
<dbReference type="Pfam" id="PF00005">
    <property type="entry name" value="ABC_tran"/>
    <property type="match status" value="2"/>
</dbReference>
<keyword evidence="7" id="KW-0067">ATP-binding</keyword>
<feature type="domain" description="ABC transporter" evidence="10">
    <location>
        <begin position="17"/>
        <end position="254"/>
    </location>
</feature>
<keyword evidence="12" id="KW-1185">Reference proteome</keyword>
<evidence type="ECO:0000256" key="1">
    <source>
        <dbReference type="ARBA" id="ARBA00004202"/>
    </source>
</evidence>
<evidence type="ECO:0000313" key="11">
    <source>
        <dbReference type="EMBL" id="RDI75813.1"/>
    </source>
</evidence>
<dbReference type="InterPro" id="IPR027417">
    <property type="entry name" value="P-loop_NTPase"/>
</dbReference>
<dbReference type="CDD" id="cd03216">
    <property type="entry name" value="ABC_Carb_Monos_I"/>
    <property type="match status" value="1"/>
</dbReference>
<dbReference type="PROSITE" id="PS00211">
    <property type="entry name" value="ABC_TRANSPORTER_1"/>
    <property type="match status" value="1"/>
</dbReference>
<keyword evidence="2" id="KW-0813">Transport</keyword>
<gene>
    <name evidence="11" type="ORF">Gocc_0232</name>
</gene>
<dbReference type="GO" id="GO:0005886">
    <property type="term" value="C:plasma membrane"/>
    <property type="evidence" value="ECO:0007669"/>
    <property type="project" value="UniProtKB-SubCell"/>
</dbReference>
<dbReference type="SMART" id="SM00382">
    <property type="entry name" value="AAA"/>
    <property type="match status" value="2"/>
</dbReference>
<dbReference type="Gene3D" id="3.40.50.300">
    <property type="entry name" value="P-loop containing nucleotide triphosphate hydrolases"/>
    <property type="match status" value="2"/>
</dbReference>
<keyword evidence="4 11" id="KW-0762">Sugar transport</keyword>
<evidence type="ECO:0000256" key="2">
    <source>
        <dbReference type="ARBA" id="ARBA00022448"/>
    </source>
</evidence>
<keyword evidence="9" id="KW-0472">Membrane</keyword>
<dbReference type="CDD" id="cd03215">
    <property type="entry name" value="ABC_Carb_Monos_II"/>
    <property type="match status" value="1"/>
</dbReference>
<dbReference type="InterPro" id="IPR050107">
    <property type="entry name" value="ABC_carbohydrate_import_ATPase"/>
</dbReference>
<keyword evidence="8" id="KW-1278">Translocase</keyword>
<evidence type="ECO:0000256" key="6">
    <source>
        <dbReference type="ARBA" id="ARBA00022741"/>
    </source>
</evidence>
<keyword evidence="6" id="KW-0547">Nucleotide-binding</keyword>
<accession>A0A7M2Z283</accession>
<feature type="domain" description="ABC transporter" evidence="10">
    <location>
        <begin position="264"/>
        <end position="509"/>
    </location>
</feature>
<dbReference type="PANTHER" id="PTHR43790:SF3">
    <property type="entry name" value="D-ALLOSE IMPORT ATP-BINDING PROTEIN ALSA-RELATED"/>
    <property type="match status" value="1"/>
</dbReference>
<reference evidence="11 12" key="1">
    <citation type="submission" date="2018-07" db="EMBL/GenBank/DDBJ databases">
        <title>High-quality-draft genome sequence of Gaiella occulta.</title>
        <authorList>
            <person name="Severino R."/>
            <person name="Froufe H.J.C."/>
            <person name="Rainey F.A."/>
            <person name="Barroso C."/>
            <person name="Albuquerque L."/>
            <person name="Lobo-Da-Cunha A."/>
            <person name="Da Costa M.S."/>
            <person name="Egas C."/>
        </authorList>
    </citation>
    <scope>NUCLEOTIDE SEQUENCE [LARGE SCALE GENOMIC DNA]</scope>
    <source>
        <strain evidence="11 12">F2-233</strain>
    </source>
</reference>
<sequence length="521" mass="56396">MAAGPAVAERERSHALLSLRGIDKRFFGVQALRKVDFDVHEGEVHALVGENGAGKSTLIKIIAGAEQPDAGEIHIDGERVEITSTQQAFRLGVVTVYQEPQIFPDLSVVENVFLGRELRDRFGSVDMGAQRERVRELLSSLYLDPSLDGQRMGDLSLAEQQLVLICKALAQDARVIIYDEPSAILTQRETETLFGVIRQLRERGVATIYISHRLEEIFEIADRVTILKDGQVVAAQPRGELTVGRVVELMAGRKLHAAIPRKRPEGADVVLRVRGLTRDGKFEDVCFEVARGEIVGFFGLIGSGATDVAHALYGIEPPDNGTIELEGRPVRVGKPRDAVSHGLALLPKDRKTQGLFAPLSITYNICVGNYRLLSRLRVLVFAGRERAVAGRLMKALAVKAPSAATKVGALSGGNQQKVLLARQLVGRPKLIILDEPTRGVDVETKGEIHRLIFELADGGTAVVVLSSELPEVMKLADRVLVVRSGRIHSSYARGEAESAVVLRAAIGDNGAANGGSPDRGA</sequence>
<evidence type="ECO:0000256" key="9">
    <source>
        <dbReference type="ARBA" id="ARBA00023136"/>
    </source>
</evidence>
<dbReference type="Proteomes" id="UP000254134">
    <property type="component" value="Unassembled WGS sequence"/>
</dbReference>
<dbReference type="GO" id="GO:0005524">
    <property type="term" value="F:ATP binding"/>
    <property type="evidence" value="ECO:0007669"/>
    <property type="project" value="UniProtKB-KW"/>
</dbReference>
<dbReference type="PANTHER" id="PTHR43790">
    <property type="entry name" value="CARBOHYDRATE TRANSPORT ATP-BINDING PROTEIN MG119-RELATED"/>
    <property type="match status" value="1"/>
</dbReference>
<dbReference type="InterPro" id="IPR003593">
    <property type="entry name" value="AAA+_ATPase"/>
</dbReference>
<organism evidence="11 12">
    <name type="scientific">Gaiella occulta</name>
    <dbReference type="NCBI Taxonomy" id="1002870"/>
    <lineage>
        <taxon>Bacteria</taxon>
        <taxon>Bacillati</taxon>
        <taxon>Actinomycetota</taxon>
        <taxon>Thermoleophilia</taxon>
        <taxon>Gaiellales</taxon>
        <taxon>Gaiellaceae</taxon>
        <taxon>Gaiella</taxon>
    </lineage>
</organism>
<proteinExistence type="predicted"/>
<keyword evidence="3" id="KW-1003">Cell membrane</keyword>
<dbReference type="AlphaFoldDB" id="A0A7M2Z283"/>
<reference evidence="12" key="2">
    <citation type="journal article" date="2019" name="MicrobiologyOpen">
        <title>High-quality draft genome sequence of Gaiella occulta isolated from a 150 meter deep mineral water borehole and comparison with the genome sequences of other deep-branching lineages of the phylum Actinobacteria.</title>
        <authorList>
            <person name="Severino R."/>
            <person name="Froufe H.J.C."/>
            <person name="Barroso C."/>
            <person name="Albuquerque L."/>
            <person name="Lobo-da-Cunha A."/>
            <person name="da Costa M.S."/>
            <person name="Egas C."/>
        </authorList>
    </citation>
    <scope>NUCLEOTIDE SEQUENCE [LARGE SCALE GENOMIC DNA]</scope>
    <source>
        <strain evidence="12">F2-233</strain>
    </source>
</reference>
<evidence type="ECO:0000313" key="12">
    <source>
        <dbReference type="Proteomes" id="UP000254134"/>
    </source>
</evidence>
<comment type="subcellular location">
    <subcellularLocation>
        <location evidence="1">Cell membrane</location>
        <topology evidence="1">Peripheral membrane protein</topology>
    </subcellularLocation>
</comment>
<dbReference type="SUPFAM" id="SSF52540">
    <property type="entry name" value="P-loop containing nucleoside triphosphate hydrolases"/>
    <property type="match status" value="2"/>
</dbReference>
<evidence type="ECO:0000259" key="10">
    <source>
        <dbReference type="PROSITE" id="PS50893"/>
    </source>
</evidence>
<dbReference type="FunFam" id="3.40.50.300:FF:000127">
    <property type="entry name" value="Ribose import ATP-binding protein RbsA"/>
    <property type="match status" value="1"/>
</dbReference>
<evidence type="ECO:0000256" key="5">
    <source>
        <dbReference type="ARBA" id="ARBA00022737"/>
    </source>
</evidence>
<protein>
    <submittedName>
        <fullName evidence="11">ABC-type sugar transport system ATPase component</fullName>
    </submittedName>
</protein>
<evidence type="ECO:0000256" key="4">
    <source>
        <dbReference type="ARBA" id="ARBA00022597"/>
    </source>
</evidence>
<keyword evidence="5" id="KW-0677">Repeat</keyword>
<comment type="caution">
    <text evidence="11">The sequence shown here is derived from an EMBL/GenBank/DDBJ whole genome shotgun (WGS) entry which is preliminary data.</text>
</comment>
<dbReference type="GO" id="GO:0016887">
    <property type="term" value="F:ATP hydrolysis activity"/>
    <property type="evidence" value="ECO:0007669"/>
    <property type="project" value="InterPro"/>
</dbReference>
<evidence type="ECO:0000256" key="3">
    <source>
        <dbReference type="ARBA" id="ARBA00022475"/>
    </source>
</evidence>
<dbReference type="RefSeq" id="WP_220150380.1">
    <property type="nucleotide sequence ID" value="NZ_QQZY01000001.1"/>
</dbReference>